<feature type="compositionally biased region" description="Gly residues" evidence="1">
    <location>
        <begin position="65"/>
        <end position="75"/>
    </location>
</feature>
<feature type="region of interest" description="Disordered" evidence="1">
    <location>
        <begin position="1"/>
        <end position="75"/>
    </location>
</feature>
<sequence>MMGRGQASINGGRELKKHRVLPGLSDATRGSEASATWPEEVLSSRGAPGCGGTGRQLSGAAQSGFGPGPHGSAGR</sequence>
<protein>
    <submittedName>
        <fullName evidence="2">Uncharacterized protein</fullName>
    </submittedName>
</protein>
<keyword evidence="3" id="KW-1185">Reference proteome</keyword>
<evidence type="ECO:0000256" key="1">
    <source>
        <dbReference type="SAM" id="MobiDB-lite"/>
    </source>
</evidence>
<organism evidence="2 3">
    <name type="scientific">Pleurodeles waltl</name>
    <name type="common">Iberian ribbed newt</name>
    <dbReference type="NCBI Taxonomy" id="8319"/>
    <lineage>
        <taxon>Eukaryota</taxon>
        <taxon>Metazoa</taxon>
        <taxon>Chordata</taxon>
        <taxon>Craniata</taxon>
        <taxon>Vertebrata</taxon>
        <taxon>Euteleostomi</taxon>
        <taxon>Amphibia</taxon>
        <taxon>Batrachia</taxon>
        <taxon>Caudata</taxon>
        <taxon>Salamandroidea</taxon>
        <taxon>Salamandridae</taxon>
        <taxon>Pleurodelinae</taxon>
        <taxon>Pleurodeles</taxon>
    </lineage>
</organism>
<accession>A0AAV7VR51</accession>
<dbReference type="EMBL" id="JANPWB010000003">
    <property type="protein sequence ID" value="KAJ1203185.1"/>
    <property type="molecule type" value="Genomic_DNA"/>
</dbReference>
<proteinExistence type="predicted"/>
<gene>
    <name evidence="2" type="ORF">NDU88_006978</name>
</gene>
<evidence type="ECO:0000313" key="3">
    <source>
        <dbReference type="Proteomes" id="UP001066276"/>
    </source>
</evidence>
<comment type="caution">
    <text evidence="2">The sequence shown here is derived from an EMBL/GenBank/DDBJ whole genome shotgun (WGS) entry which is preliminary data.</text>
</comment>
<evidence type="ECO:0000313" key="2">
    <source>
        <dbReference type="EMBL" id="KAJ1203185.1"/>
    </source>
</evidence>
<dbReference type="Proteomes" id="UP001066276">
    <property type="component" value="Chromosome 2_1"/>
</dbReference>
<reference evidence="2" key="1">
    <citation type="journal article" date="2022" name="bioRxiv">
        <title>Sequencing and chromosome-scale assembly of the giantPleurodeles waltlgenome.</title>
        <authorList>
            <person name="Brown T."/>
            <person name="Elewa A."/>
            <person name="Iarovenko S."/>
            <person name="Subramanian E."/>
            <person name="Araus A.J."/>
            <person name="Petzold A."/>
            <person name="Susuki M."/>
            <person name="Suzuki K.-i.T."/>
            <person name="Hayashi T."/>
            <person name="Toyoda A."/>
            <person name="Oliveira C."/>
            <person name="Osipova E."/>
            <person name="Leigh N.D."/>
            <person name="Simon A."/>
            <person name="Yun M.H."/>
        </authorList>
    </citation>
    <scope>NUCLEOTIDE SEQUENCE</scope>
    <source>
        <strain evidence="2">20211129_DDA</strain>
        <tissue evidence="2">Liver</tissue>
    </source>
</reference>
<dbReference type="AlphaFoldDB" id="A0AAV7VR51"/>
<name>A0AAV7VR51_PLEWA</name>